<evidence type="ECO:0000256" key="7">
    <source>
        <dbReference type="ARBA" id="ARBA00022741"/>
    </source>
</evidence>
<dbReference type="Proteomes" id="UP000249248">
    <property type="component" value="Unassembled WGS sequence"/>
</dbReference>
<protein>
    <recommendedName>
        <fullName evidence="3">tRNA threonylcarbamoyladenosine biosynthesis protein TsaE</fullName>
    </recommendedName>
    <alternativeName>
        <fullName evidence="10">t(6)A37 threonylcarbamoyladenosine biosynthesis protein TsaE</fullName>
    </alternativeName>
</protein>
<dbReference type="RefSeq" id="WP_111063481.1">
    <property type="nucleotide sequence ID" value="NZ_JBHUCU010000007.1"/>
</dbReference>
<dbReference type="GO" id="GO:0005524">
    <property type="term" value="F:ATP binding"/>
    <property type="evidence" value="ECO:0007669"/>
    <property type="project" value="UniProtKB-KW"/>
</dbReference>
<dbReference type="Gene3D" id="3.40.50.300">
    <property type="entry name" value="P-loop containing nucleotide triphosphate hydrolases"/>
    <property type="match status" value="1"/>
</dbReference>
<keyword evidence="8" id="KW-0067">ATP-binding</keyword>
<keyword evidence="6" id="KW-0479">Metal-binding</keyword>
<keyword evidence="11" id="KW-0808">Transferase</keyword>
<dbReference type="SUPFAM" id="SSF52540">
    <property type="entry name" value="P-loop containing nucleoside triphosphate hydrolases"/>
    <property type="match status" value="1"/>
</dbReference>
<keyword evidence="7" id="KW-0547">Nucleotide-binding</keyword>
<dbReference type="GO" id="GO:0046872">
    <property type="term" value="F:metal ion binding"/>
    <property type="evidence" value="ECO:0007669"/>
    <property type="project" value="UniProtKB-KW"/>
</dbReference>
<keyword evidence="4" id="KW-0963">Cytoplasm</keyword>
<keyword evidence="12" id="KW-1185">Reference proteome</keyword>
<dbReference type="PANTHER" id="PTHR33540">
    <property type="entry name" value="TRNA THREONYLCARBAMOYLADENOSINE BIOSYNTHESIS PROTEIN TSAE"/>
    <property type="match status" value="1"/>
</dbReference>
<evidence type="ECO:0000313" key="12">
    <source>
        <dbReference type="Proteomes" id="UP000249248"/>
    </source>
</evidence>
<name>A0A2W1NMJ1_9FLAO</name>
<dbReference type="InterPro" id="IPR027417">
    <property type="entry name" value="P-loop_NTPase"/>
</dbReference>
<evidence type="ECO:0000256" key="2">
    <source>
        <dbReference type="ARBA" id="ARBA00007599"/>
    </source>
</evidence>
<evidence type="ECO:0000256" key="6">
    <source>
        <dbReference type="ARBA" id="ARBA00022723"/>
    </source>
</evidence>
<dbReference type="OrthoDB" id="9815896at2"/>
<comment type="caution">
    <text evidence="11">The sequence shown here is derived from an EMBL/GenBank/DDBJ whole genome shotgun (WGS) entry which is preliminary data.</text>
</comment>
<proteinExistence type="inferred from homology"/>
<evidence type="ECO:0000256" key="9">
    <source>
        <dbReference type="ARBA" id="ARBA00022842"/>
    </source>
</evidence>
<dbReference type="NCBIfam" id="TIGR00150">
    <property type="entry name" value="T6A_YjeE"/>
    <property type="match status" value="1"/>
</dbReference>
<dbReference type="GO" id="GO:0005737">
    <property type="term" value="C:cytoplasm"/>
    <property type="evidence" value="ECO:0007669"/>
    <property type="project" value="UniProtKB-SubCell"/>
</dbReference>
<evidence type="ECO:0000256" key="1">
    <source>
        <dbReference type="ARBA" id="ARBA00004496"/>
    </source>
</evidence>
<keyword evidence="5" id="KW-0819">tRNA processing</keyword>
<evidence type="ECO:0000256" key="8">
    <source>
        <dbReference type="ARBA" id="ARBA00022840"/>
    </source>
</evidence>
<accession>A0A2W1NMJ1</accession>
<evidence type="ECO:0000256" key="10">
    <source>
        <dbReference type="ARBA" id="ARBA00032441"/>
    </source>
</evidence>
<evidence type="ECO:0000313" key="11">
    <source>
        <dbReference type="EMBL" id="PZE16872.1"/>
    </source>
</evidence>
<dbReference type="EMBL" id="QKSB01000006">
    <property type="protein sequence ID" value="PZE16872.1"/>
    <property type="molecule type" value="Genomic_DNA"/>
</dbReference>
<reference evidence="11 12" key="1">
    <citation type="submission" date="2018-06" db="EMBL/GenBank/DDBJ databases">
        <title>The draft genome sequence of Crocinitomix sp. SM1701.</title>
        <authorList>
            <person name="Zhang X."/>
        </authorList>
    </citation>
    <scope>NUCLEOTIDE SEQUENCE [LARGE SCALE GENOMIC DNA]</scope>
    <source>
        <strain evidence="11 12">SM1701</strain>
    </source>
</reference>
<evidence type="ECO:0000256" key="4">
    <source>
        <dbReference type="ARBA" id="ARBA00022490"/>
    </source>
</evidence>
<dbReference type="GO" id="GO:0016740">
    <property type="term" value="F:transferase activity"/>
    <property type="evidence" value="ECO:0007669"/>
    <property type="project" value="UniProtKB-KW"/>
</dbReference>
<sequence>MQIKVNSLREIDQAAIDFLKAVDGRKKFAFEGEMGAGKTTFINALLKQMGIEDHSSSPTFSIVNEYLSKDYGAIFHFDFYRLNSEEEAYDIGVEDILYEDHYCFMEWPDKIGNLLPPDCVNVSIAVDVNSRIIDVGI</sequence>
<comment type="subcellular location">
    <subcellularLocation>
        <location evidence="1">Cytoplasm</location>
    </subcellularLocation>
</comment>
<dbReference type="GO" id="GO:0002949">
    <property type="term" value="P:tRNA threonylcarbamoyladenosine modification"/>
    <property type="evidence" value="ECO:0007669"/>
    <property type="project" value="InterPro"/>
</dbReference>
<evidence type="ECO:0000256" key="3">
    <source>
        <dbReference type="ARBA" id="ARBA00019010"/>
    </source>
</evidence>
<comment type="similarity">
    <text evidence="2">Belongs to the TsaE family.</text>
</comment>
<organism evidence="11 12">
    <name type="scientific">Putridiphycobacter roseus</name>
    <dbReference type="NCBI Taxonomy" id="2219161"/>
    <lineage>
        <taxon>Bacteria</taxon>
        <taxon>Pseudomonadati</taxon>
        <taxon>Bacteroidota</taxon>
        <taxon>Flavobacteriia</taxon>
        <taxon>Flavobacteriales</taxon>
        <taxon>Crocinitomicaceae</taxon>
        <taxon>Putridiphycobacter</taxon>
    </lineage>
</organism>
<dbReference type="InterPro" id="IPR003442">
    <property type="entry name" value="T6A_TsaE"/>
</dbReference>
<evidence type="ECO:0000256" key="5">
    <source>
        <dbReference type="ARBA" id="ARBA00022694"/>
    </source>
</evidence>
<keyword evidence="9" id="KW-0460">Magnesium</keyword>
<dbReference type="Pfam" id="PF02367">
    <property type="entry name" value="TsaE"/>
    <property type="match status" value="1"/>
</dbReference>
<gene>
    <name evidence="11" type="ORF">DNU06_11485</name>
</gene>
<dbReference type="PANTHER" id="PTHR33540:SF2">
    <property type="entry name" value="TRNA THREONYLCARBAMOYLADENOSINE BIOSYNTHESIS PROTEIN TSAE"/>
    <property type="match status" value="1"/>
</dbReference>
<dbReference type="AlphaFoldDB" id="A0A2W1NMJ1"/>